<dbReference type="InterPro" id="IPR002937">
    <property type="entry name" value="Amino_oxidase"/>
</dbReference>
<accession>A0A6B2R1D5</accession>
<evidence type="ECO:0000313" key="2">
    <source>
        <dbReference type="EMBL" id="NDY83923.1"/>
    </source>
</evidence>
<dbReference type="InterPro" id="IPR050464">
    <property type="entry name" value="Zeta_carotene_desat/Oxidored"/>
</dbReference>
<dbReference type="AlphaFoldDB" id="A0A6B2R1D5"/>
<dbReference type="Gene3D" id="3.50.50.60">
    <property type="entry name" value="FAD/NAD(P)-binding domain"/>
    <property type="match status" value="1"/>
</dbReference>
<dbReference type="NCBIfam" id="TIGR03467">
    <property type="entry name" value="HpnE"/>
    <property type="match status" value="1"/>
</dbReference>
<dbReference type="PANTHER" id="PTHR42923:SF47">
    <property type="entry name" value="BLR3003 PROTEIN"/>
    <property type="match status" value="1"/>
</dbReference>
<dbReference type="SUPFAM" id="SSF51905">
    <property type="entry name" value="FAD/NAD(P)-binding domain"/>
    <property type="match status" value="1"/>
</dbReference>
<dbReference type="RefSeq" id="WP_163655615.1">
    <property type="nucleotide sequence ID" value="NZ_JAAGRN010000008.1"/>
</dbReference>
<dbReference type="Pfam" id="PF01593">
    <property type="entry name" value="Amino_oxidase"/>
    <property type="match status" value="1"/>
</dbReference>
<organism evidence="2">
    <name type="scientific">Sheuella amnicola</name>
    <dbReference type="NCBI Taxonomy" id="2707330"/>
    <lineage>
        <taxon>Bacteria</taxon>
        <taxon>Pseudomonadati</taxon>
        <taxon>Pseudomonadota</taxon>
        <taxon>Betaproteobacteria</taxon>
        <taxon>Burkholderiales</taxon>
        <taxon>Alcaligenaceae</taxon>
        <taxon>Sheuella</taxon>
    </lineage>
</organism>
<dbReference type="InterPro" id="IPR017830">
    <property type="entry name" value="SQase_HpnE"/>
</dbReference>
<dbReference type="PANTHER" id="PTHR42923">
    <property type="entry name" value="PROTOPORPHYRINOGEN OXIDASE"/>
    <property type="match status" value="1"/>
</dbReference>
<dbReference type="InterPro" id="IPR036188">
    <property type="entry name" value="FAD/NAD-bd_sf"/>
</dbReference>
<reference evidence="2" key="1">
    <citation type="submission" date="2020-02" db="EMBL/GenBank/DDBJ databases">
        <authorList>
            <person name="Chen W.-M."/>
        </authorList>
    </citation>
    <scope>NUCLEOTIDE SEQUENCE</scope>
    <source>
        <strain evidence="2">NBD-18</strain>
    </source>
</reference>
<sequence>MKIAIIGAGWAGLAAAIRLREHGRAPTVFESAAIPGGRARSVDDVNMGLIDNGQHLMVGAYTATLDLMNALRPETDEAALLNRLGLHLESADESFRMKAPNWPSPLHSLAALLGARGLTFHDRIGALRMMISLRLSGWRAPSLSTVEQLLKSHRQSERICRLLWIPLCLATLNTSPEQSCAQLFLNVLRDTLDAPGHHSDLLIPNTDLTALWSGVAADQLDMRYRHIVRNIAIDEDHVMVDSEPFDACIVAIPPYAVKRVLHVTSNRDALTELLHMLDQFDYRAIATLTLQLSRTWHLPHPLLLLKEDHARGHYGQWVFERAHAKGPTQLAVVISDAQDFLKHDRDQFVRSIAEQIGEQIGRRMPSRYGPMPEIMHHRLIVEKRATFAAVPGLSRPRTKTAWPRMYLAGDWTDTGYPAVLEGAVRSGLQAADELLATL</sequence>
<evidence type="ECO:0000259" key="1">
    <source>
        <dbReference type="Pfam" id="PF01593"/>
    </source>
</evidence>
<proteinExistence type="predicted"/>
<gene>
    <name evidence="2" type="ORF">G3I67_11845</name>
</gene>
<name>A0A6B2R1D5_9BURK</name>
<dbReference type="EMBL" id="JAAGRN010000008">
    <property type="protein sequence ID" value="NDY83923.1"/>
    <property type="molecule type" value="Genomic_DNA"/>
</dbReference>
<feature type="domain" description="Amine oxidase" evidence="1">
    <location>
        <begin position="11"/>
        <end position="435"/>
    </location>
</feature>
<dbReference type="GO" id="GO:0016491">
    <property type="term" value="F:oxidoreductase activity"/>
    <property type="evidence" value="ECO:0007669"/>
    <property type="project" value="InterPro"/>
</dbReference>
<comment type="caution">
    <text evidence="2">The sequence shown here is derived from an EMBL/GenBank/DDBJ whole genome shotgun (WGS) entry which is preliminary data.</text>
</comment>
<protein>
    <submittedName>
        <fullName evidence="2">NAD(P)-binding protein</fullName>
    </submittedName>
</protein>